<reference evidence="3" key="1">
    <citation type="submission" date="2016-10" db="EMBL/GenBank/DDBJ databases">
        <title>Sequence of Gallionella enrichment culture.</title>
        <authorList>
            <person name="Poehlein A."/>
            <person name="Muehling M."/>
            <person name="Daniel R."/>
        </authorList>
    </citation>
    <scope>NUCLEOTIDE SEQUENCE</scope>
</reference>
<dbReference type="InterPro" id="IPR018228">
    <property type="entry name" value="DNase_TatD-rel_CS"/>
</dbReference>
<dbReference type="PANTHER" id="PTHR46124:SF2">
    <property type="entry name" value="D-AMINOACYL-TRNA DEACYLASE"/>
    <property type="match status" value="1"/>
</dbReference>
<dbReference type="PANTHER" id="PTHR46124">
    <property type="entry name" value="D-AMINOACYL-TRNA DEACYLASE"/>
    <property type="match status" value="1"/>
</dbReference>
<dbReference type="InterPro" id="IPR032466">
    <property type="entry name" value="Metal_Hydrolase"/>
</dbReference>
<dbReference type="GO" id="GO:0016788">
    <property type="term" value="F:hydrolase activity, acting on ester bonds"/>
    <property type="evidence" value="ECO:0007669"/>
    <property type="project" value="InterPro"/>
</dbReference>
<evidence type="ECO:0000256" key="2">
    <source>
        <dbReference type="ARBA" id="ARBA00022801"/>
    </source>
</evidence>
<evidence type="ECO:0000313" key="3">
    <source>
        <dbReference type="EMBL" id="OIR01460.1"/>
    </source>
</evidence>
<sequence length="260" mass="28954">MYTDTHCHLDAAEFGDTQDSIVRDAVAAGVNRIVVPSVARTNFDTVRKLCEQHTNCSPAYGIHPMYTDDAAPGDLDVLRDFLKQHQAVAIGEIGLDFFIPHYNQARQEHFFVEQLKLARDFDLPVLLHIRRAQDTILKHLRQIRVRGGIAHAFNGSRQQADEFIKLGLKLGFGGAMTYSRATRLRELAATLPLDSIVLETDAPDIPPDFLERGLPNEPKYLPRIAATLAELRAMPPDDIARITSENVLSVLSKLKPPAAE</sequence>
<dbReference type="Gene3D" id="3.20.20.140">
    <property type="entry name" value="Metal-dependent hydrolases"/>
    <property type="match status" value="1"/>
</dbReference>
<proteinExistence type="predicted"/>
<dbReference type="InterPro" id="IPR001130">
    <property type="entry name" value="TatD-like"/>
</dbReference>
<keyword evidence="1" id="KW-0479">Metal-binding</keyword>
<evidence type="ECO:0000256" key="1">
    <source>
        <dbReference type="ARBA" id="ARBA00022723"/>
    </source>
</evidence>
<accession>A0A1J5SID2</accession>
<dbReference type="PROSITE" id="PS01091">
    <property type="entry name" value="TATD_3"/>
    <property type="match status" value="1"/>
</dbReference>
<comment type="caution">
    <text evidence="3">The sequence shown here is derived from an EMBL/GenBank/DDBJ whole genome shotgun (WGS) entry which is preliminary data.</text>
</comment>
<dbReference type="PIRSF" id="PIRSF005902">
    <property type="entry name" value="DNase_TatD"/>
    <property type="match status" value="1"/>
</dbReference>
<dbReference type="FunFam" id="3.20.20.140:FF:000005">
    <property type="entry name" value="TatD family hydrolase"/>
    <property type="match status" value="1"/>
</dbReference>
<dbReference type="Pfam" id="PF01026">
    <property type="entry name" value="TatD_DNase"/>
    <property type="match status" value="1"/>
</dbReference>
<protein>
    <submittedName>
        <fullName evidence="3">Putative deoxyribonuclease YjjV</fullName>
        <ecNumber evidence="3">3.1.21.-</ecNumber>
    </submittedName>
</protein>
<organism evidence="3">
    <name type="scientific">mine drainage metagenome</name>
    <dbReference type="NCBI Taxonomy" id="410659"/>
    <lineage>
        <taxon>unclassified sequences</taxon>
        <taxon>metagenomes</taxon>
        <taxon>ecological metagenomes</taxon>
    </lineage>
</organism>
<dbReference type="CDD" id="cd01310">
    <property type="entry name" value="TatD_DNAse"/>
    <property type="match status" value="1"/>
</dbReference>
<dbReference type="SUPFAM" id="SSF51556">
    <property type="entry name" value="Metallo-dependent hydrolases"/>
    <property type="match status" value="1"/>
</dbReference>
<dbReference type="PROSITE" id="PS01090">
    <property type="entry name" value="TATD_2"/>
    <property type="match status" value="1"/>
</dbReference>
<dbReference type="AlphaFoldDB" id="A0A1J5SID2"/>
<gene>
    <name evidence="3" type="primary">yjjV_3</name>
    <name evidence="3" type="ORF">GALL_165510</name>
</gene>
<keyword evidence="2 3" id="KW-0378">Hydrolase</keyword>
<dbReference type="EC" id="3.1.21.-" evidence="3"/>
<dbReference type="GO" id="GO:0046872">
    <property type="term" value="F:metal ion binding"/>
    <property type="evidence" value="ECO:0007669"/>
    <property type="project" value="UniProtKB-KW"/>
</dbReference>
<name>A0A1J5SID2_9ZZZZ</name>
<dbReference type="EMBL" id="MLJW01000084">
    <property type="protein sequence ID" value="OIR01460.1"/>
    <property type="molecule type" value="Genomic_DNA"/>
</dbReference>